<gene>
    <name evidence="2" type="ORF">GCM10022292_01730</name>
</gene>
<evidence type="ECO:0000313" key="3">
    <source>
        <dbReference type="Proteomes" id="UP001501682"/>
    </source>
</evidence>
<sequence length="861" mass="96016">MSFRINSIVISLLFVFFCFTSCQDEINEIENPNDQEAIVPNSTLVNLMGRTAANSGAADDILDGASCFSVELPVTVVVNDITTIIETEADLEALEDMLSDVVIDEDILDFVFPITIIFNDYSEIFIENEDELQTFVNECVYNENAVIECADFVYPISFSVFNSGFNLIDTVVIQNDEALYVFLNELEEDESVLIVSLNFPITIQYANGETVDVNTNQELTDAIEAAEQFCNVIDDDCLEDEIALNLVECPWNFSNGTDTYDNYQLIFNDNGELLISEGIATSAIGGAWSLSTTDNGVLLSLSELTAFQDDLEGDWLIVSCNNAGSITITRANTVLELVQDCPQTEGCSALEINANISECVWKLETNLLDSFVPIFMHFNSDGDVLIEDVNNLESQIGTWEIVTIATDVFVNLSLQQGYESLNGQWQVVECEEGSLYLINGDNFITLEQRCEVNNQDLLNCYSLYVLSQECDDNNDGIATFVFETNSLQSSECIELYPISGSYHPTYDDAIISTNHLNIQLTTPTELTSQTIYFRVFNQETQEFAVQELELIVEACNDDVFNCFGDFEIVECNQPNNVPVYNLSANTIGLVDCQYPFTPSFHETLSDAENNINPIANTEAYGTLATEVYLRIEAESGNFQIFNVYLNTEECNYFECFQGFDAVLERCEEDNNTSATFDLTIAFSNCTSNPDYNISYHLTQSEADANISPILNPQSFTNFVASQQTVYVRVDIGNEYQVFPIQLNVIDCSTGSCTEGDIDSILTECEWNITSYNGSDNLDSYNFNFEENSGIVVIYTDTIVIDAYWSTTQTSDGVVIEFTNVSGPNIQAINGSWLVVECTTEQLVLHAINDSNNEIVLDRTCE</sequence>
<keyword evidence="3" id="KW-1185">Reference proteome</keyword>
<dbReference type="RefSeq" id="WP_344711914.1">
    <property type="nucleotide sequence ID" value="NZ_BAABCB010000002.1"/>
</dbReference>
<proteinExistence type="predicted"/>
<protein>
    <recommendedName>
        <fullName evidence="4">Lipocalin-like domain-containing protein</fullName>
    </recommendedName>
</protein>
<comment type="caution">
    <text evidence="2">The sequence shown here is derived from an EMBL/GenBank/DDBJ whole genome shotgun (WGS) entry which is preliminary data.</text>
</comment>
<name>A0ABP8CKH6_9FLAO</name>
<dbReference type="Proteomes" id="UP001501682">
    <property type="component" value="Unassembled WGS sequence"/>
</dbReference>
<accession>A0ABP8CKH6</accession>
<keyword evidence="1" id="KW-0732">Signal</keyword>
<evidence type="ECO:0008006" key="4">
    <source>
        <dbReference type="Google" id="ProtNLM"/>
    </source>
</evidence>
<dbReference type="EMBL" id="BAABCB010000002">
    <property type="protein sequence ID" value="GAA4240204.1"/>
    <property type="molecule type" value="Genomic_DNA"/>
</dbReference>
<evidence type="ECO:0000313" key="2">
    <source>
        <dbReference type="EMBL" id="GAA4240204.1"/>
    </source>
</evidence>
<evidence type="ECO:0000256" key="1">
    <source>
        <dbReference type="SAM" id="SignalP"/>
    </source>
</evidence>
<reference evidence="3" key="1">
    <citation type="journal article" date="2019" name="Int. J. Syst. Evol. Microbiol.">
        <title>The Global Catalogue of Microorganisms (GCM) 10K type strain sequencing project: providing services to taxonomists for standard genome sequencing and annotation.</title>
        <authorList>
            <consortium name="The Broad Institute Genomics Platform"/>
            <consortium name="The Broad Institute Genome Sequencing Center for Infectious Disease"/>
            <person name="Wu L."/>
            <person name="Ma J."/>
        </authorList>
    </citation>
    <scope>NUCLEOTIDE SEQUENCE [LARGE SCALE GENOMIC DNA]</scope>
    <source>
        <strain evidence="3">JCM 17633</strain>
    </source>
</reference>
<feature type="signal peptide" evidence="1">
    <location>
        <begin position="1"/>
        <end position="24"/>
    </location>
</feature>
<feature type="chain" id="PRO_5045748927" description="Lipocalin-like domain-containing protein" evidence="1">
    <location>
        <begin position="25"/>
        <end position="861"/>
    </location>
</feature>
<organism evidence="2 3">
    <name type="scientific">Winogradskyella damuponensis</name>
    <dbReference type="NCBI Taxonomy" id="943939"/>
    <lineage>
        <taxon>Bacteria</taxon>
        <taxon>Pseudomonadati</taxon>
        <taxon>Bacteroidota</taxon>
        <taxon>Flavobacteriia</taxon>
        <taxon>Flavobacteriales</taxon>
        <taxon>Flavobacteriaceae</taxon>
        <taxon>Winogradskyella</taxon>
    </lineage>
</organism>